<dbReference type="Pfam" id="PF19263">
    <property type="entry name" value="DUF5906"/>
    <property type="match status" value="1"/>
</dbReference>
<name>A0AAE3VUN7_9ACTN</name>
<dbReference type="InterPro" id="IPR027417">
    <property type="entry name" value="P-loop_NTPase"/>
</dbReference>
<dbReference type="NCBIfam" id="TIGR01613">
    <property type="entry name" value="primase_Cterm"/>
    <property type="match status" value="1"/>
</dbReference>
<feature type="region of interest" description="Disordered" evidence="4">
    <location>
        <begin position="1"/>
        <end position="38"/>
    </location>
</feature>
<feature type="domain" description="SF3 helicase" evidence="5">
    <location>
        <begin position="212"/>
        <end position="373"/>
    </location>
</feature>
<comment type="caution">
    <text evidence="6">The sequence shown here is derived from an EMBL/GenBank/DDBJ whole genome shotgun (WGS) entry which is preliminary data.</text>
</comment>
<keyword evidence="1" id="KW-0547">Nucleotide-binding</keyword>
<protein>
    <submittedName>
        <fullName evidence="6">DNA primase/helicase</fullName>
    </submittedName>
</protein>
<keyword evidence="2" id="KW-0378">Hydrolase</keyword>
<dbReference type="PANTHER" id="PTHR35372:SF2">
    <property type="entry name" value="SF3 HELICASE DOMAIN-CONTAINING PROTEIN"/>
    <property type="match status" value="1"/>
</dbReference>
<keyword evidence="7" id="KW-1185">Reference proteome</keyword>
<gene>
    <name evidence="6" type="ORF">J2S42_000054</name>
</gene>
<evidence type="ECO:0000259" key="5">
    <source>
        <dbReference type="PROSITE" id="PS51206"/>
    </source>
</evidence>
<dbReference type="InterPro" id="IPR014015">
    <property type="entry name" value="Helicase_SF3_DNA-vir"/>
</dbReference>
<dbReference type="PROSITE" id="PS51206">
    <property type="entry name" value="SF3_HELICASE_1"/>
    <property type="match status" value="1"/>
</dbReference>
<dbReference type="InterPro" id="IPR006500">
    <property type="entry name" value="Helicase_put_C_phage/plasmid"/>
</dbReference>
<dbReference type="InterPro" id="IPR045455">
    <property type="entry name" value="NrS-1_pol-like_helicase"/>
</dbReference>
<keyword evidence="3" id="KW-0067">ATP-binding</keyword>
<dbReference type="PANTHER" id="PTHR35372">
    <property type="entry name" value="ATP BINDING PROTEIN-RELATED"/>
    <property type="match status" value="1"/>
</dbReference>
<dbReference type="Gene3D" id="3.40.50.300">
    <property type="entry name" value="P-loop containing nucleotide triphosphate hydrolases"/>
    <property type="match status" value="1"/>
</dbReference>
<proteinExistence type="predicted"/>
<evidence type="ECO:0000256" key="1">
    <source>
        <dbReference type="ARBA" id="ARBA00022741"/>
    </source>
</evidence>
<evidence type="ECO:0000313" key="6">
    <source>
        <dbReference type="EMBL" id="MDQ0363385.1"/>
    </source>
</evidence>
<evidence type="ECO:0000313" key="7">
    <source>
        <dbReference type="Proteomes" id="UP001240236"/>
    </source>
</evidence>
<evidence type="ECO:0000256" key="3">
    <source>
        <dbReference type="ARBA" id="ARBA00022840"/>
    </source>
</evidence>
<dbReference type="InterPro" id="IPR051620">
    <property type="entry name" value="ORF904-like_C"/>
</dbReference>
<organism evidence="6 7">
    <name type="scientific">Catenuloplanes indicus</name>
    <dbReference type="NCBI Taxonomy" id="137267"/>
    <lineage>
        <taxon>Bacteria</taxon>
        <taxon>Bacillati</taxon>
        <taxon>Actinomycetota</taxon>
        <taxon>Actinomycetes</taxon>
        <taxon>Micromonosporales</taxon>
        <taxon>Micromonosporaceae</taxon>
        <taxon>Catenuloplanes</taxon>
    </lineage>
</organism>
<dbReference type="AlphaFoldDB" id="A0AAE3VUN7"/>
<dbReference type="GO" id="GO:0005524">
    <property type="term" value="F:ATP binding"/>
    <property type="evidence" value="ECO:0007669"/>
    <property type="project" value="UniProtKB-KW"/>
</dbReference>
<dbReference type="Proteomes" id="UP001240236">
    <property type="component" value="Unassembled WGS sequence"/>
</dbReference>
<evidence type="ECO:0000256" key="4">
    <source>
        <dbReference type="SAM" id="MobiDB-lite"/>
    </source>
</evidence>
<dbReference type="EMBL" id="JAUSUZ010000001">
    <property type="protein sequence ID" value="MDQ0363385.1"/>
    <property type="molecule type" value="Genomic_DNA"/>
</dbReference>
<dbReference type="GO" id="GO:0016787">
    <property type="term" value="F:hydrolase activity"/>
    <property type="evidence" value="ECO:0007669"/>
    <property type="project" value="UniProtKB-KW"/>
</dbReference>
<feature type="compositionally biased region" description="Basic and acidic residues" evidence="4">
    <location>
        <begin position="22"/>
        <end position="33"/>
    </location>
</feature>
<evidence type="ECO:0000256" key="2">
    <source>
        <dbReference type="ARBA" id="ARBA00022801"/>
    </source>
</evidence>
<accession>A0AAE3VUN7</accession>
<dbReference type="RefSeq" id="WP_307233974.1">
    <property type="nucleotide sequence ID" value="NZ_JAUSUZ010000001.1"/>
</dbReference>
<sequence>MTDAARPRGADMFPDDPQLAAEWDRADAPEQPKRRGPAAAKLTFGPIKLADLVYPHMVGVFRWNAQLGWMHYTGAKWATGADPAALLCVVDTVKQYAHQLIDARPLGPTADDLKELAAMSSGAVHSHALKILRGMDDIFTPVEEFDRPPDPGQPWRLHCANGVTLVLRADGTMSRRQTSPDDRNTLVACDYLPDAEAPAVGAAFAAYQPDAEVRRYLMQMWMRGLSGLGAEKFMVNLGATGGNGKGTMQAILTGVAGSYSAELPVEVILKGNRAAREVYRSELALLRGARLVWCDEPEEGARYDTGVLKKLTGGNEVSGRGMGKEAVTFAGHWLFSMASNSRPSWSADGGMDRRYIEVPWDYQIPESQRREDFKEALRAEAPGMLNELLKHWLGTAQPPVPAVVAKQTAEGRNESSPAAGFVRDAIEERPEESVSGVNMYAAYSEWARQNGIRPVSSTKLGAELTRLGLEKEHTRSGKRYLGVSVVPEYVRI</sequence>
<reference evidence="6 7" key="1">
    <citation type="submission" date="2023-07" db="EMBL/GenBank/DDBJ databases">
        <title>Sequencing the genomes of 1000 actinobacteria strains.</title>
        <authorList>
            <person name="Klenk H.-P."/>
        </authorList>
    </citation>
    <scope>NUCLEOTIDE SEQUENCE [LARGE SCALE GENOMIC DNA]</scope>
    <source>
        <strain evidence="6 7">DSM 44709</strain>
    </source>
</reference>